<evidence type="ECO:0000313" key="2">
    <source>
        <dbReference type="EMBL" id="PON76055.1"/>
    </source>
</evidence>
<sequence length="125" mass="14452">MILTSMVLNSNGRLFQSWPLFVLILLKNLALYVNGEEQEKKGIPLCLLHNKPDFVQVLILALVLPLFYFLVQLICNWFWSAKLFLARILYKSDICAKNALTNGNYETTFDILATFSQMGNNHYYL</sequence>
<accession>A0A2P5DRY8</accession>
<name>A0A2P5DRY8_PARAD</name>
<keyword evidence="1" id="KW-1133">Transmembrane helix</keyword>
<keyword evidence="3" id="KW-1185">Reference proteome</keyword>
<organism evidence="2 3">
    <name type="scientific">Parasponia andersonii</name>
    <name type="common">Sponia andersonii</name>
    <dbReference type="NCBI Taxonomy" id="3476"/>
    <lineage>
        <taxon>Eukaryota</taxon>
        <taxon>Viridiplantae</taxon>
        <taxon>Streptophyta</taxon>
        <taxon>Embryophyta</taxon>
        <taxon>Tracheophyta</taxon>
        <taxon>Spermatophyta</taxon>
        <taxon>Magnoliopsida</taxon>
        <taxon>eudicotyledons</taxon>
        <taxon>Gunneridae</taxon>
        <taxon>Pentapetalae</taxon>
        <taxon>rosids</taxon>
        <taxon>fabids</taxon>
        <taxon>Rosales</taxon>
        <taxon>Cannabaceae</taxon>
        <taxon>Parasponia</taxon>
    </lineage>
</organism>
<dbReference type="EMBL" id="JXTB01000020">
    <property type="protein sequence ID" value="PON76055.1"/>
    <property type="molecule type" value="Genomic_DNA"/>
</dbReference>
<reference evidence="3" key="1">
    <citation type="submission" date="2016-06" db="EMBL/GenBank/DDBJ databases">
        <title>Parallel loss of symbiosis genes in relatives of nitrogen-fixing non-legume Parasponia.</title>
        <authorList>
            <person name="Van Velzen R."/>
            <person name="Holmer R."/>
            <person name="Bu F."/>
            <person name="Rutten L."/>
            <person name="Van Zeijl A."/>
            <person name="Liu W."/>
            <person name="Santuari L."/>
            <person name="Cao Q."/>
            <person name="Sharma T."/>
            <person name="Shen D."/>
            <person name="Roswanjaya Y."/>
            <person name="Wardhani T."/>
            <person name="Kalhor M.S."/>
            <person name="Jansen J."/>
            <person name="Van den Hoogen J."/>
            <person name="Gungor B."/>
            <person name="Hartog M."/>
            <person name="Hontelez J."/>
            <person name="Verver J."/>
            <person name="Yang W.-C."/>
            <person name="Schijlen E."/>
            <person name="Repin R."/>
            <person name="Schilthuizen M."/>
            <person name="Schranz E."/>
            <person name="Heidstra R."/>
            <person name="Miyata K."/>
            <person name="Fedorova E."/>
            <person name="Kohlen W."/>
            <person name="Bisseling T."/>
            <person name="Smit S."/>
            <person name="Geurts R."/>
        </authorList>
    </citation>
    <scope>NUCLEOTIDE SEQUENCE [LARGE SCALE GENOMIC DNA]</scope>
    <source>
        <strain evidence="3">cv. WU1-14</strain>
    </source>
</reference>
<feature type="transmembrane region" description="Helical" evidence="1">
    <location>
        <begin position="54"/>
        <end position="79"/>
    </location>
</feature>
<keyword evidence="1" id="KW-0472">Membrane</keyword>
<proteinExistence type="predicted"/>
<comment type="caution">
    <text evidence="2">The sequence shown here is derived from an EMBL/GenBank/DDBJ whole genome shotgun (WGS) entry which is preliminary data.</text>
</comment>
<dbReference type="Proteomes" id="UP000237105">
    <property type="component" value="Unassembled WGS sequence"/>
</dbReference>
<evidence type="ECO:0000313" key="3">
    <source>
        <dbReference type="Proteomes" id="UP000237105"/>
    </source>
</evidence>
<gene>
    <name evidence="2" type="ORF">PanWU01x14_037710</name>
</gene>
<evidence type="ECO:0000256" key="1">
    <source>
        <dbReference type="SAM" id="Phobius"/>
    </source>
</evidence>
<keyword evidence="1" id="KW-0812">Transmembrane</keyword>
<protein>
    <submittedName>
        <fullName evidence="2">Uncharacterized protein</fullName>
    </submittedName>
</protein>
<dbReference type="AlphaFoldDB" id="A0A2P5DRY8"/>